<comment type="caution">
    <text evidence="1">The sequence shown here is derived from an EMBL/GenBank/DDBJ whole genome shotgun (WGS) entry which is preliminary data.</text>
</comment>
<protein>
    <recommendedName>
        <fullName evidence="3">Reverse transcriptase</fullName>
    </recommendedName>
</protein>
<evidence type="ECO:0000313" key="1">
    <source>
        <dbReference type="EMBL" id="KAK5826207.1"/>
    </source>
</evidence>
<accession>A0ABR0PP60</accession>
<dbReference type="EMBL" id="JARKNE010000006">
    <property type="protein sequence ID" value="KAK5826207.1"/>
    <property type="molecule type" value="Genomic_DNA"/>
</dbReference>
<dbReference type="PANTHER" id="PTHR35218">
    <property type="entry name" value="RNASE H DOMAIN-CONTAINING PROTEIN"/>
    <property type="match status" value="1"/>
</dbReference>
<evidence type="ECO:0000313" key="2">
    <source>
        <dbReference type="Proteomes" id="UP001358586"/>
    </source>
</evidence>
<proteinExistence type="predicted"/>
<dbReference type="InterPro" id="IPR036691">
    <property type="entry name" value="Endo/exonu/phosph_ase_sf"/>
</dbReference>
<dbReference type="Proteomes" id="UP001358586">
    <property type="component" value="Chromosome 6"/>
</dbReference>
<dbReference type="SUPFAM" id="SSF56219">
    <property type="entry name" value="DNase I-like"/>
    <property type="match status" value="1"/>
</dbReference>
<name>A0ABR0PP60_GOSAR</name>
<dbReference type="Gene3D" id="3.60.10.10">
    <property type="entry name" value="Endonuclease/exonuclease/phosphatase"/>
    <property type="match status" value="1"/>
</dbReference>
<sequence length="116" mass="13312">MERIRRSYGFQNGIEVDAEGTRGGLCLAWKVDINITLQTFSKRHIDVFVDDNEASTKWRYTGFYGAPYAQDRNEAWEVLKSLTTVEDIPWFVCGDFNKIMYGFEKNGGLPRDEGGM</sequence>
<reference evidence="1 2" key="1">
    <citation type="submission" date="2023-03" db="EMBL/GenBank/DDBJ databases">
        <title>WGS of Gossypium arboreum.</title>
        <authorList>
            <person name="Yu D."/>
        </authorList>
    </citation>
    <scope>NUCLEOTIDE SEQUENCE [LARGE SCALE GENOMIC DNA]</scope>
    <source>
        <tissue evidence="1">Leaf</tissue>
    </source>
</reference>
<keyword evidence="2" id="KW-1185">Reference proteome</keyword>
<evidence type="ECO:0008006" key="3">
    <source>
        <dbReference type="Google" id="ProtNLM"/>
    </source>
</evidence>
<dbReference type="PANTHER" id="PTHR35218:SF9">
    <property type="entry name" value="ENDONUCLEASE_EXONUCLEASE_PHOSPHATASE DOMAIN-CONTAINING PROTEIN"/>
    <property type="match status" value="1"/>
</dbReference>
<gene>
    <name evidence="1" type="ORF">PVK06_021122</name>
</gene>
<organism evidence="1 2">
    <name type="scientific">Gossypium arboreum</name>
    <name type="common">Tree cotton</name>
    <name type="synonym">Gossypium nanking</name>
    <dbReference type="NCBI Taxonomy" id="29729"/>
    <lineage>
        <taxon>Eukaryota</taxon>
        <taxon>Viridiplantae</taxon>
        <taxon>Streptophyta</taxon>
        <taxon>Embryophyta</taxon>
        <taxon>Tracheophyta</taxon>
        <taxon>Spermatophyta</taxon>
        <taxon>Magnoliopsida</taxon>
        <taxon>eudicotyledons</taxon>
        <taxon>Gunneridae</taxon>
        <taxon>Pentapetalae</taxon>
        <taxon>rosids</taxon>
        <taxon>malvids</taxon>
        <taxon>Malvales</taxon>
        <taxon>Malvaceae</taxon>
        <taxon>Malvoideae</taxon>
        <taxon>Gossypium</taxon>
    </lineage>
</organism>